<dbReference type="AlphaFoldDB" id="A0A7I9VP17"/>
<feature type="transmembrane region" description="Helical" evidence="6">
    <location>
        <begin position="70"/>
        <end position="89"/>
    </location>
</feature>
<feature type="transmembrane region" description="Helical" evidence="6">
    <location>
        <begin position="109"/>
        <end position="130"/>
    </location>
</feature>
<feature type="transmembrane region" description="Helical" evidence="6">
    <location>
        <begin position="354"/>
        <end position="378"/>
    </location>
</feature>
<feature type="transmembrane region" description="Helical" evidence="6">
    <location>
        <begin position="175"/>
        <end position="193"/>
    </location>
</feature>
<dbReference type="PANTHER" id="PTHR30250">
    <property type="entry name" value="PST FAMILY PREDICTED COLANIC ACID TRANSPORTER"/>
    <property type="match status" value="1"/>
</dbReference>
<dbReference type="InterPro" id="IPR002797">
    <property type="entry name" value="Polysacc_synth"/>
</dbReference>
<dbReference type="Proteomes" id="UP000503640">
    <property type="component" value="Unassembled WGS sequence"/>
</dbReference>
<keyword evidence="3 6" id="KW-0812">Transmembrane</keyword>
<feature type="transmembrane region" description="Helical" evidence="6">
    <location>
        <begin position="414"/>
        <end position="434"/>
    </location>
</feature>
<dbReference type="Pfam" id="PF01943">
    <property type="entry name" value="Polysacc_synt"/>
    <property type="match status" value="1"/>
</dbReference>
<organism evidence="7 8">
    <name type="scientific">Anaeromyxobacter diazotrophicus</name>
    <dbReference type="NCBI Taxonomy" id="2590199"/>
    <lineage>
        <taxon>Bacteria</taxon>
        <taxon>Pseudomonadati</taxon>
        <taxon>Myxococcota</taxon>
        <taxon>Myxococcia</taxon>
        <taxon>Myxococcales</taxon>
        <taxon>Cystobacterineae</taxon>
        <taxon>Anaeromyxobacteraceae</taxon>
        <taxon>Anaeromyxobacter</taxon>
    </lineage>
</organism>
<protein>
    <recommendedName>
        <fullName evidence="9">Polysaccharide biosynthesis protein</fullName>
    </recommendedName>
</protein>
<evidence type="ECO:0008006" key="9">
    <source>
        <dbReference type="Google" id="ProtNLM"/>
    </source>
</evidence>
<proteinExistence type="predicted"/>
<keyword evidence="4 6" id="KW-1133">Transmembrane helix</keyword>
<feature type="transmembrane region" description="Helical" evidence="6">
    <location>
        <begin position="199"/>
        <end position="218"/>
    </location>
</feature>
<keyword evidence="5 6" id="KW-0472">Membrane</keyword>
<dbReference type="GO" id="GO:0005886">
    <property type="term" value="C:plasma membrane"/>
    <property type="evidence" value="ECO:0007669"/>
    <property type="project" value="UniProtKB-SubCell"/>
</dbReference>
<evidence type="ECO:0000313" key="8">
    <source>
        <dbReference type="Proteomes" id="UP000503640"/>
    </source>
</evidence>
<accession>A0A7I9VP17</accession>
<comment type="subcellular location">
    <subcellularLocation>
        <location evidence="1">Cell membrane</location>
        <topology evidence="1">Multi-pass membrane protein</topology>
    </subcellularLocation>
</comment>
<feature type="transmembrane region" description="Helical" evidence="6">
    <location>
        <begin position="142"/>
        <end position="163"/>
    </location>
</feature>
<evidence type="ECO:0000256" key="6">
    <source>
        <dbReference type="SAM" id="Phobius"/>
    </source>
</evidence>
<comment type="caution">
    <text evidence="7">The sequence shown here is derived from an EMBL/GenBank/DDBJ whole genome shotgun (WGS) entry which is preliminary data.</text>
</comment>
<keyword evidence="8" id="KW-1185">Reference proteome</keyword>
<gene>
    <name evidence="7" type="ORF">AMYX_29020</name>
</gene>
<feature type="transmembrane region" description="Helical" evidence="6">
    <location>
        <begin position="285"/>
        <end position="301"/>
    </location>
</feature>
<dbReference type="InterPro" id="IPR050833">
    <property type="entry name" value="Poly_Biosynth_Transport"/>
</dbReference>
<dbReference type="PANTHER" id="PTHR30250:SF11">
    <property type="entry name" value="O-ANTIGEN TRANSPORTER-RELATED"/>
    <property type="match status" value="1"/>
</dbReference>
<evidence type="ECO:0000256" key="5">
    <source>
        <dbReference type="ARBA" id="ARBA00023136"/>
    </source>
</evidence>
<dbReference type="RefSeq" id="WP_176066465.1">
    <property type="nucleotide sequence ID" value="NZ_BJTG01000007.1"/>
</dbReference>
<dbReference type="EMBL" id="BJTG01000007">
    <property type="protein sequence ID" value="GEJ58161.1"/>
    <property type="molecule type" value="Genomic_DNA"/>
</dbReference>
<feature type="transmembrane region" description="Helical" evidence="6">
    <location>
        <begin position="239"/>
        <end position="260"/>
    </location>
</feature>
<feature type="transmembrane region" description="Helical" evidence="6">
    <location>
        <begin position="322"/>
        <end position="342"/>
    </location>
</feature>
<evidence type="ECO:0000256" key="2">
    <source>
        <dbReference type="ARBA" id="ARBA00022475"/>
    </source>
</evidence>
<sequence length="463" mass="48821">MIAPVLSYVARERERILPAGSLRNRFASGLLWSLVSAVGSRGLNVAASLVCARLMGRAVYGEYGMVQSTVGMLGSFSVLGLGITATRYVAEYRDKDPEKVARVLRMSSLASGASGVLMTAALLAFAPLIAGRVLASPRLATPLMLGAAMVALNALVAFQNGVLAGFEAFRPMARISLVSGLTSFPLIAIGAWQRGLEGAVVGTVASLLVNLVLNQRSLREQYARAGIRPRAPDWRREASVFWSFALPAFLASFAVTPALWACNALLANTPGGYAELGVYTAAERWRLALLFVPMTVFRMVFPMMSNLRGAADTVRYARLNRANLVVTLVLVTVPALAVGLLARPAMAAFGTGFAAGWPVLVILTASTIPEALNTVFGYPLVVGHRMWTRFGFDVVLGVTVVALGSLLIPRWGAAGLAVAYAAAFTATAAGLFAFTSFHRRALLPGEPAAAPAVPPGAAEQQRG</sequence>
<evidence type="ECO:0000256" key="1">
    <source>
        <dbReference type="ARBA" id="ARBA00004651"/>
    </source>
</evidence>
<evidence type="ECO:0000313" key="7">
    <source>
        <dbReference type="EMBL" id="GEJ58161.1"/>
    </source>
</evidence>
<name>A0A7I9VP17_9BACT</name>
<feature type="transmembrane region" description="Helical" evidence="6">
    <location>
        <begin position="390"/>
        <end position="408"/>
    </location>
</feature>
<evidence type="ECO:0000256" key="4">
    <source>
        <dbReference type="ARBA" id="ARBA00022989"/>
    </source>
</evidence>
<evidence type="ECO:0000256" key="3">
    <source>
        <dbReference type="ARBA" id="ARBA00022692"/>
    </source>
</evidence>
<reference evidence="8" key="1">
    <citation type="journal article" date="2020" name="Appl. Environ. Microbiol.">
        <title>Diazotrophic Anaeromyxobacter Isolates from Soils.</title>
        <authorList>
            <person name="Masuda Y."/>
            <person name="Yamanaka H."/>
            <person name="Xu Z.X."/>
            <person name="Shiratori Y."/>
            <person name="Aono T."/>
            <person name="Amachi S."/>
            <person name="Senoo K."/>
            <person name="Itoh H."/>
        </authorList>
    </citation>
    <scope>NUCLEOTIDE SEQUENCE [LARGE SCALE GENOMIC DNA]</scope>
    <source>
        <strain evidence="8">R267</strain>
    </source>
</reference>
<keyword evidence="2" id="KW-1003">Cell membrane</keyword>